<feature type="compositionally biased region" description="Basic and acidic residues" evidence="1">
    <location>
        <begin position="232"/>
        <end position="263"/>
    </location>
</feature>
<sequence length="277" mass="31010">MLFDSERQAFSDLLDEIGEHYGRVVSGATKMTWWRLLANQLDLETLRQVLDRHLLDAERGRFFPQPSDVLTLVERLQGGRPGADEAWALALESFDEAVTVCVTDEILMAVQAAAPVWAIGDGIGARMAFKTAYERLVAEHRVLGRRPQWQLSLGWDAARRTAVVQRAVASGRLSRDQVGHLLPPPEVSAQIPTSAESCETQPALALDRTNVRRQWLQRIHEAIQRGAPPPVAERRENRAARERERFAQLKRDALAKLERRRNTPADTTAPTNGSETG</sequence>
<organism evidence="2 3">
    <name type="scientific">Allochromatium humboldtianum</name>
    <dbReference type="NCBI Taxonomy" id="504901"/>
    <lineage>
        <taxon>Bacteria</taxon>
        <taxon>Pseudomonadati</taxon>
        <taxon>Pseudomonadota</taxon>
        <taxon>Gammaproteobacteria</taxon>
        <taxon>Chromatiales</taxon>
        <taxon>Chromatiaceae</taxon>
        <taxon>Allochromatium</taxon>
    </lineage>
</organism>
<accession>A0A850RBF4</accession>
<protein>
    <submittedName>
        <fullName evidence="2">Uncharacterized protein</fullName>
    </submittedName>
</protein>
<name>A0A850RBF4_9GAMM</name>
<evidence type="ECO:0000256" key="1">
    <source>
        <dbReference type="SAM" id="MobiDB-lite"/>
    </source>
</evidence>
<dbReference type="RefSeq" id="WP_176975078.1">
    <property type="nucleotide sequence ID" value="NZ_JABZEO010000002.1"/>
</dbReference>
<feature type="region of interest" description="Disordered" evidence="1">
    <location>
        <begin position="223"/>
        <end position="277"/>
    </location>
</feature>
<dbReference type="Proteomes" id="UP000592294">
    <property type="component" value="Unassembled WGS sequence"/>
</dbReference>
<proteinExistence type="predicted"/>
<evidence type="ECO:0000313" key="2">
    <source>
        <dbReference type="EMBL" id="NVZ08290.1"/>
    </source>
</evidence>
<reference evidence="2 3" key="1">
    <citation type="submission" date="2020-06" db="EMBL/GenBank/DDBJ databases">
        <title>Whole-genome sequence of Allochromatium humboldtianum DSM 21881, type strain.</title>
        <authorList>
            <person name="Kyndt J.A."/>
            <person name="Meyer T.E."/>
        </authorList>
    </citation>
    <scope>NUCLEOTIDE SEQUENCE [LARGE SCALE GENOMIC DNA]</scope>
    <source>
        <strain evidence="2 3">DSM 21881</strain>
    </source>
</reference>
<dbReference type="AlphaFoldDB" id="A0A850RBF4"/>
<dbReference type="EMBL" id="JABZEO010000002">
    <property type="protein sequence ID" value="NVZ08290.1"/>
    <property type="molecule type" value="Genomic_DNA"/>
</dbReference>
<evidence type="ECO:0000313" key="3">
    <source>
        <dbReference type="Proteomes" id="UP000592294"/>
    </source>
</evidence>
<feature type="compositionally biased region" description="Polar residues" evidence="1">
    <location>
        <begin position="264"/>
        <end position="277"/>
    </location>
</feature>
<keyword evidence="3" id="KW-1185">Reference proteome</keyword>
<comment type="caution">
    <text evidence="2">The sequence shown here is derived from an EMBL/GenBank/DDBJ whole genome shotgun (WGS) entry which is preliminary data.</text>
</comment>
<gene>
    <name evidence="2" type="ORF">HW932_03340</name>
</gene>